<comment type="cofactor">
    <cofactor evidence="2">
        <name>Mn(2+)</name>
        <dbReference type="ChEBI" id="CHEBI:29035"/>
    </cofactor>
    <text evidence="2">The Mn(2+) ion enhances activity.</text>
</comment>
<dbReference type="GO" id="GO:0071713">
    <property type="term" value="F:para-aminobenzoyl-glutamate hydrolase activity"/>
    <property type="evidence" value="ECO:0007669"/>
    <property type="project" value="TreeGrafter"/>
</dbReference>
<keyword evidence="1" id="KW-0378">Hydrolase</keyword>
<evidence type="ECO:0000313" key="5">
    <source>
        <dbReference type="Proteomes" id="UP000078070"/>
    </source>
</evidence>
<evidence type="ECO:0000313" key="4">
    <source>
        <dbReference type="EMBL" id="ANG62095.1"/>
    </source>
</evidence>
<dbReference type="AlphaFoldDB" id="A0A1A9EW39"/>
<keyword evidence="2" id="KW-0479">Metal-binding</keyword>
<dbReference type="InterPro" id="IPR017439">
    <property type="entry name" value="Amidohydrolase"/>
</dbReference>
<dbReference type="InterPro" id="IPR002933">
    <property type="entry name" value="Peptidase_M20"/>
</dbReference>
<dbReference type="Pfam" id="PF07687">
    <property type="entry name" value="M20_dimer"/>
    <property type="match status" value="1"/>
</dbReference>
<feature type="binding site" evidence="2">
    <location>
        <position position="214"/>
    </location>
    <ligand>
        <name>Mn(2+)</name>
        <dbReference type="ChEBI" id="CHEBI:29035"/>
        <label>2</label>
    </ligand>
</feature>
<keyword evidence="5" id="KW-1185">Reference proteome</keyword>
<feature type="binding site" evidence="2">
    <location>
        <position position="154"/>
    </location>
    <ligand>
        <name>Mn(2+)</name>
        <dbReference type="ChEBI" id="CHEBI:29035"/>
        <label>2</label>
    </ligand>
</feature>
<dbReference type="EMBL" id="CP015839">
    <property type="protein sequence ID" value="ANG62095.1"/>
    <property type="molecule type" value="Genomic_DNA"/>
</dbReference>
<dbReference type="KEGG" id="mars:A8C75_06045"/>
<dbReference type="NCBIfam" id="TIGR01891">
    <property type="entry name" value="amidohydrolases"/>
    <property type="match status" value="1"/>
</dbReference>
<dbReference type="PANTHER" id="PTHR30575">
    <property type="entry name" value="PEPTIDASE M20"/>
    <property type="match status" value="1"/>
</dbReference>
<organism evidence="4 5">
    <name type="scientific">Marinobacterium aestuarii</name>
    <dbReference type="NCBI Taxonomy" id="1821621"/>
    <lineage>
        <taxon>Bacteria</taxon>
        <taxon>Pseudomonadati</taxon>
        <taxon>Pseudomonadota</taxon>
        <taxon>Gammaproteobacteria</taxon>
        <taxon>Oceanospirillales</taxon>
        <taxon>Oceanospirillaceae</taxon>
        <taxon>Marinobacterium</taxon>
    </lineage>
</organism>
<dbReference type="InterPro" id="IPR011650">
    <property type="entry name" value="Peptidase_M20_dimer"/>
</dbReference>
<dbReference type="GO" id="GO:0016805">
    <property type="term" value="F:dipeptidase activity"/>
    <property type="evidence" value="ECO:0007669"/>
    <property type="project" value="TreeGrafter"/>
</dbReference>
<reference evidence="4 5" key="2">
    <citation type="journal article" date="2018" name="Int. J. Syst. Evol. Microbiol.">
        <title>Marinobacterium aestuarii sp. nov., a benzene-degrading marine bacterium isolated from estuary sediment.</title>
        <authorList>
            <person name="Bae S.S."/>
            <person name="Jung J."/>
            <person name="Chung D."/>
            <person name="Baek K."/>
        </authorList>
    </citation>
    <scope>NUCLEOTIDE SEQUENCE [LARGE SCALE GENOMIC DNA]</scope>
    <source>
        <strain evidence="4 5">ST58-10</strain>
    </source>
</reference>
<feature type="domain" description="Peptidase M20 dimerisation" evidence="3">
    <location>
        <begin position="236"/>
        <end position="324"/>
    </location>
</feature>
<dbReference type="GO" id="GO:0005737">
    <property type="term" value="C:cytoplasm"/>
    <property type="evidence" value="ECO:0007669"/>
    <property type="project" value="TreeGrafter"/>
</dbReference>
<feature type="binding site" evidence="2">
    <location>
        <position position="156"/>
    </location>
    <ligand>
        <name>Mn(2+)</name>
        <dbReference type="ChEBI" id="CHEBI:29035"/>
        <label>2</label>
    </ligand>
</feature>
<sequence>MALLPPCPDTALMRELSETRRGFHRIPELSWTEYLTTARLCTELEALGFAVAWGQALYGTQQPPNPPDVETDRIAYARAEQVLGVGNRYLPSMQGNRTGLVATLEGSLAATEPGPVFGFRFDIDALPVTESQDAEHQPAAEGFASEHAGIMHACGHDGHLTIGLGLARRLAASRARWAGKVHFFFQPAEEVAGGGLLFAGLPQMAEVERFLTLHLGIVDRYRIIFDATWIAARIYDVVFHGRASHAGNAPQDGRNALLAACQAVQGLYALPRHSAGMSRVNVGRFVSDNAHNVIADEVRFRYEVRGADNEICDFMAAAAEQVLEGAARMNGVTWERQVFAEFSSYPNSRALAEEVAVTALEIGLPEALLQDSFLVSASEDAGFLIQKVREQGGEATHLILGSPVGGGHHCGTFDFDEQMLGWGVLLFERLVLNSTQT</sequence>
<feature type="binding site" evidence="2">
    <location>
        <position position="409"/>
    </location>
    <ligand>
        <name>Mn(2+)</name>
        <dbReference type="ChEBI" id="CHEBI:29035"/>
        <label>2</label>
    </ligand>
</feature>
<dbReference type="Pfam" id="PF01546">
    <property type="entry name" value="Peptidase_M20"/>
    <property type="match status" value="1"/>
</dbReference>
<protein>
    <submittedName>
        <fullName evidence="4">Peptidase</fullName>
    </submittedName>
</protein>
<evidence type="ECO:0000256" key="1">
    <source>
        <dbReference type="ARBA" id="ARBA00022801"/>
    </source>
</evidence>
<dbReference type="SUPFAM" id="SSF55031">
    <property type="entry name" value="Bacterial exopeptidase dimerisation domain"/>
    <property type="match status" value="1"/>
</dbReference>
<name>A0A1A9EW39_9GAMM</name>
<keyword evidence="2" id="KW-0464">Manganese</keyword>
<dbReference type="Proteomes" id="UP000078070">
    <property type="component" value="Chromosome"/>
</dbReference>
<dbReference type="Gene3D" id="3.40.630.10">
    <property type="entry name" value="Zn peptidases"/>
    <property type="match status" value="1"/>
</dbReference>
<feature type="binding site" evidence="2">
    <location>
        <position position="190"/>
    </location>
    <ligand>
        <name>Mn(2+)</name>
        <dbReference type="ChEBI" id="CHEBI:29035"/>
        <label>2</label>
    </ligand>
</feature>
<dbReference type="STRING" id="1821621.A8C75_06045"/>
<accession>A0A1A9EW39</accession>
<dbReference type="RefSeq" id="WP_067379470.1">
    <property type="nucleotide sequence ID" value="NZ_CP015839.1"/>
</dbReference>
<dbReference type="OrthoDB" id="9777385at2"/>
<dbReference type="PIRSF" id="PIRSF005962">
    <property type="entry name" value="Pept_M20D_amidohydro"/>
    <property type="match status" value="1"/>
</dbReference>
<gene>
    <name evidence="4" type="ORF">A8C75_06045</name>
</gene>
<dbReference type="GO" id="GO:0046657">
    <property type="term" value="P:folic acid catabolic process"/>
    <property type="evidence" value="ECO:0007669"/>
    <property type="project" value="TreeGrafter"/>
</dbReference>
<evidence type="ECO:0000256" key="2">
    <source>
        <dbReference type="PIRSR" id="PIRSR005962-1"/>
    </source>
</evidence>
<dbReference type="InterPro" id="IPR036264">
    <property type="entry name" value="Bact_exopeptidase_dim_dom"/>
</dbReference>
<evidence type="ECO:0000259" key="3">
    <source>
        <dbReference type="Pfam" id="PF07687"/>
    </source>
</evidence>
<dbReference type="GO" id="GO:0046872">
    <property type="term" value="F:metal ion binding"/>
    <property type="evidence" value="ECO:0007669"/>
    <property type="project" value="UniProtKB-KW"/>
</dbReference>
<dbReference type="InterPro" id="IPR052030">
    <property type="entry name" value="Peptidase_M20/M20A_hydrolases"/>
</dbReference>
<reference evidence="5" key="1">
    <citation type="submission" date="2016-05" db="EMBL/GenBank/DDBJ databases">
        <authorList>
            <person name="Baek K."/>
            <person name="Yang S.-J."/>
        </authorList>
    </citation>
    <scope>NUCLEOTIDE SEQUENCE [LARGE SCALE GENOMIC DNA]</scope>
    <source>
        <strain evidence="5">ST58-10</strain>
    </source>
</reference>
<dbReference type="SUPFAM" id="SSF53187">
    <property type="entry name" value="Zn-dependent exopeptidases"/>
    <property type="match status" value="1"/>
</dbReference>
<dbReference type="PANTHER" id="PTHR30575:SF3">
    <property type="entry name" value="PEPTIDASE M20 DIMERISATION DOMAIN-CONTAINING PROTEIN"/>
    <property type="match status" value="1"/>
</dbReference>
<proteinExistence type="predicted"/>